<dbReference type="InterPro" id="IPR002645">
    <property type="entry name" value="STAS_dom"/>
</dbReference>
<dbReference type="PANTHER" id="PTHR33495">
    <property type="entry name" value="ANTI-SIGMA FACTOR ANTAGONIST TM_1081-RELATED-RELATED"/>
    <property type="match status" value="1"/>
</dbReference>
<gene>
    <name evidence="4" type="primary">spoIIAA</name>
    <name evidence="4" type="ORF">DSM19430T_00670</name>
</gene>
<dbReference type="AlphaFoldDB" id="A0A7J0BNV7"/>
<comment type="caution">
    <text evidence="4">The sequence shown here is derived from an EMBL/GenBank/DDBJ whole genome shotgun (WGS) entry which is preliminary data.</text>
</comment>
<name>A0A7J0BNV7_9BACT</name>
<dbReference type="Pfam" id="PF01740">
    <property type="entry name" value="STAS"/>
    <property type="match status" value="1"/>
</dbReference>
<dbReference type="InterPro" id="IPR036513">
    <property type="entry name" value="STAS_dom_sf"/>
</dbReference>
<dbReference type="GO" id="GO:0043856">
    <property type="term" value="F:anti-sigma factor antagonist activity"/>
    <property type="evidence" value="ECO:0007669"/>
    <property type="project" value="InterPro"/>
</dbReference>
<dbReference type="EMBL" id="BLVP01000001">
    <property type="protein sequence ID" value="GFM35383.1"/>
    <property type="molecule type" value="Genomic_DNA"/>
</dbReference>
<evidence type="ECO:0000259" key="3">
    <source>
        <dbReference type="PROSITE" id="PS50801"/>
    </source>
</evidence>
<accession>A0A7J0BNV7</accession>
<reference evidence="4 5" key="1">
    <citation type="submission" date="2020-05" db="EMBL/GenBank/DDBJ databases">
        <title>Draft genome sequence of Desulfovibrio psychrotolerans JS1T.</title>
        <authorList>
            <person name="Ueno A."/>
            <person name="Tamazawa S."/>
            <person name="Tamamura S."/>
            <person name="Murakami T."/>
            <person name="Kiyama T."/>
            <person name="Inomata H."/>
            <person name="Amano Y."/>
            <person name="Miyakawa K."/>
            <person name="Tamaki H."/>
            <person name="Naganuma T."/>
            <person name="Kaneko K."/>
        </authorList>
    </citation>
    <scope>NUCLEOTIDE SEQUENCE [LARGE SCALE GENOMIC DNA]</scope>
    <source>
        <strain evidence="4 5">JS1</strain>
    </source>
</reference>
<dbReference type="CDD" id="cd07043">
    <property type="entry name" value="STAS_anti-anti-sigma_factors"/>
    <property type="match status" value="1"/>
</dbReference>
<dbReference type="SUPFAM" id="SSF52091">
    <property type="entry name" value="SpoIIaa-like"/>
    <property type="match status" value="1"/>
</dbReference>
<sequence>MGTLTITRQATALIVQLYGELTLQTAPDFRKDIESAVNDNQTEYLVLDLSKVSFIDSSGIGMLVALKTQMTNRSISVFLLNPSEQARTTLQLVQLTSFFHILTGEDAMLTILPE</sequence>
<keyword evidence="5" id="KW-1185">Reference proteome</keyword>
<dbReference type="Proteomes" id="UP000503820">
    <property type="component" value="Unassembled WGS sequence"/>
</dbReference>
<feature type="domain" description="STAS" evidence="3">
    <location>
        <begin position="2"/>
        <end position="114"/>
    </location>
</feature>
<evidence type="ECO:0000256" key="1">
    <source>
        <dbReference type="ARBA" id="ARBA00009013"/>
    </source>
</evidence>
<evidence type="ECO:0000313" key="4">
    <source>
        <dbReference type="EMBL" id="GFM35383.1"/>
    </source>
</evidence>
<dbReference type="RefSeq" id="WP_174408112.1">
    <property type="nucleotide sequence ID" value="NZ_BLVP01000001.1"/>
</dbReference>
<proteinExistence type="inferred from homology"/>
<dbReference type="Gene3D" id="3.30.750.24">
    <property type="entry name" value="STAS domain"/>
    <property type="match status" value="1"/>
</dbReference>
<evidence type="ECO:0000313" key="5">
    <source>
        <dbReference type="Proteomes" id="UP000503820"/>
    </source>
</evidence>
<dbReference type="InterPro" id="IPR003658">
    <property type="entry name" value="Anti-sigma_ant"/>
</dbReference>
<comment type="similarity">
    <text evidence="1 2">Belongs to the anti-sigma-factor antagonist family.</text>
</comment>
<protein>
    <recommendedName>
        <fullName evidence="2">Anti-sigma factor antagonist</fullName>
    </recommendedName>
</protein>
<dbReference type="PROSITE" id="PS50801">
    <property type="entry name" value="STAS"/>
    <property type="match status" value="1"/>
</dbReference>
<organism evidence="4 5">
    <name type="scientific">Desulfovibrio psychrotolerans</name>
    <dbReference type="NCBI Taxonomy" id="415242"/>
    <lineage>
        <taxon>Bacteria</taxon>
        <taxon>Pseudomonadati</taxon>
        <taxon>Thermodesulfobacteriota</taxon>
        <taxon>Desulfovibrionia</taxon>
        <taxon>Desulfovibrionales</taxon>
        <taxon>Desulfovibrionaceae</taxon>
        <taxon>Desulfovibrio</taxon>
    </lineage>
</organism>
<dbReference type="NCBIfam" id="TIGR00377">
    <property type="entry name" value="ant_ant_sig"/>
    <property type="match status" value="1"/>
</dbReference>
<evidence type="ECO:0000256" key="2">
    <source>
        <dbReference type="RuleBase" id="RU003749"/>
    </source>
</evidence>